<dbReference type="RefSeq" id="WP_006554628.1">
    <property type="nucleotide sequence ID" value="NZ_CP023714.1"/>
</dbReference>
<name>A0A098BMZ7_9NOCA</name>
<evidence type="ECO:0000256" key="3">
    <source>
        <dbReference type="ARBA" id="ARBA00022827"/>
    </source>
</evidence>
<feature type="binding site" evidence="4">
    <location>
        <position position="299"/>
    </location>
    <ligand>
        <name>FAD</name>
        <dbReference type="ChEBI" id="CHEBI:57692"/>
    </ligand>
</feature>
<dbReference type="Gene3D" id="3.50.50.60">
    <property type="entry name" value="FAD/NAD(P)-binding domain"/>
    <property type="match status" value="2"/>
</dbReference>
<dbReference type="GeneID" id="66838260"/>
<evidence type="ECO:0000313" key="6">
    <source>
        <dbReference type="EMBL" id="CDZ90094.1"/>
    </source>
</evidence>
<dbReference type="InterPro" id="IPR004099">
    <property type="entry name" value="Pyr_nucl-diS_OxRdtase_dimer"/>
</dbReference>
<dbReference type="GO" id="GO:0003955">
    <property type="term" value="F:NAD(P)H dehydrogenase (quinone) activity"/>
    <property type="evidence" value="ECO:0007669"/>
    <property type="project" value="TreeGrafter"/>
</dbReference>
<dbReference type="Pfam" id="PF07992">
    <property type="entry name" value="Pyr_redox_2"/>
    <property type="match status" value="1"/>
</dbReference>
<dbReference type="SUPFAM" id="SSF51905">
    <property type="entry name" value="FAD/NAD(P)-binding domain"/>
    <property type="match status" value="1"/>
</dbReference>
<feature type="binding site" evidence="4">
    <location>
        <begin position="135"/>
        <end position="137"/>
    </location>
    <ligand>
        <name>FAD</name>
        <dbReference type="ChEBI" id="CHEBI:57692"/>
    </ligand>
</feature>
<sequence>MSEHFDAIVIGMGPGGEVAASRLLAADRRVAVIEQELIGGECAYWACIPSKTLLRPTEARAEATHTAGLERPALNWPQVRDYRDYMIRHLDDSAQADGYRKQGATVIKGTARLTGPGHVDVDGRQLTAEHIILATGSEATRPPIEGLETVPVWTNREATTLTDIPQRALIIGGSAVAAELGQFLARMGTQVTVVQRGPLLLGREEPRLGEIAAEHLAADGIDIRLNTQARAARRDGTDTVVELDDNTTVRTDVIVLGAGRTPRTRGLGLENAGVQTGSRGELAVDAHGRLTDGLWALGDVTGVAMFTHVAKYQARIVTDAILGTPRPADYTAVPRVIFTEPEIAAVGLTTEQARHQEIDTATTELALADAIARPWTYQKDPSGTLGLIADRNRRTLIGAWAIAPQAGEWIHTAALAIRHRLPLEALTESIAQFPTYNEAYAQAAERLTRDLTR</sequence>
<dbReference type="EMBL" id="CCSD01000073">
    <property type="protein sequence ID" value="CDZ90094.1"/>
    <property type="molecule type" value="Genomic_DNA"/>
</dbReference>
<dbReference type="AlphaFoldDB" id="A0A098BMZ7"/>
<keyword evidence="3 4" id="KW-0274">FAD</keyword>
<keyword evidence="4" id="KW-0547">Nucleotide-binding</keyword>
<feature type="binding site" evidence="4">
    <location>
        <position position="51"/>
    </location>
    <ligand>
        <name>FAD</name>
        <dbReference type="ChEBI" id="CHEBI:57692"/>
    </ligand>
</feature>
<comment type="cofactor">
    <cofactor evidence="4">
        <name>FAD</name>
        <dbReference type="ChEBI" id="CHEBI:57692"/>
    </cofactor>
    <text evidence="4">Binds 1 FAD per subunit.</text>
</comment>
<dbReference type="InterPro" id="IPR036188">
    <property type="entry name" value="FAD/NAD-bd_sf"/>
</dbReference>
<evidence type="ECO:0000256" key="5">
    <source>
        <dbReference type="PIRSR" id="PIRSR000350-4"/>
    </source>
</evidence>
<dbReference type="PRINTS" id="PR00411">
    <property type="entry name" value="PNDRDTASEI"/>
</dbReference>
<feature type="binding site" evidence="4">
    <location>
        <begin position="172"/>
        <end position="179"/>
    </location>
    <ligand>
        <name>NAD(+)</name>
        <dbReference type="ChEBI" id="CHEBI:57540"/>
    </ligand>
</feature>
<dbReference type="InterPro" id="IPR001100">
    <property type="entry name" value="Pyr_nuc-diS_OxRdtase"/>
</dbReference>
<dbReference type="InterPro" id="IPR023753">
    <property type="entry name" value="FAD/NAD-binding_dom"/>
</dbReference>
<evidence type="ECO:0000256" key="4">
    <source>
        <dbReference type="PIRSR" id="PIRSR000350-3"/>
    </source>
</evidence>
<evidence type="ECO:0000256" key="2">
    <source>
        <dbReference type="ARBA" id="ARBA00022630"/>
    </source>
</evidence>
<feature type="binding site" evidence="4">
    <location>
        <begin position="305"/>
        <end position="308"/>
    </location>
    <ligand>
        <name>FAD</name>
        <dbReference type="ChEBI" id="CHEBI:57692"/>
    </ligand>
</feature>
<dbReference type="PANTHER" id="PTHR43014">
    <property type="entry name" value="MERCURIC REDUCTASE"/>
    <property type="match status" value="1"/>
</dbReference>
<dbReference type="PIRSF" id="PIRSF000350">
    <property type="entry name" value="Mercury_reductase_MerA"/>
    <property type="match status" value="1"/>
</dbReference>
<dbReference type="PRINTS" id="PR00368">
    <property type="entry name" value="FADPNR"/>
</dbReference>
<keyword evidence="4" id="KW-0520">NAD</keyword>
<dbReference type="OrthoDB" id="9800167at2"/>
<dbReference type="GO" id="GO:0050660">
    <property type="term" value="F:flavin adenine dinucleotide binding"/>
    <property type="evidence" value="ECO:0007669"/>
    <property type="project" value="TreeGrafter"/>
</dbReference>
<dbReference type="Gene3D" id="3.30.390.30">
    <property type="match status" value="1"/>
</dbReference>
<protein>
    <submittedName>
        <fullName evidence="6">FAD-dependent pyridine nucleotide-disulfide oxidoreductase</fullName>
    </submittedName>
</protein>
<dbReference type="SUPFAM" id="SSF55424">
    <property type="entry name" value="FAD/NAD-linked reductases, dimerisation (C-terminal) domain"/>
    <property type="match status" value="1"/>
</dbReference>
<gene>
    <name evidence="6" type="ORF">RHRU231_600027</name>
</gene>
<evidence type="ECO:0000313" key="7">
    <source>
        <dbReference type="Proteomes" id="UP000042997"/>
    </source>
</evidence>
<feature type="binding site" evidence="4">
    <location>
        <position position="259"/>
    </location>
    <ligand>
        <name>NAD(+)</name>
        <dbReference type="ChEBI" id="CHEBI:57540"/>
    </ligand>
</feature>
<dbReference type="Pfam" id="PF02852">
    <property type="entry name" value="Pyr_redox_dim"/>
    <property type="match status" value="1"/>
</dbReference>
<dbReference type="PANTHER" id="PTHR43014:SF2">
    <property type="entry name" value="MERCURIC REDUCTASE"/>
    <property type="match status" value="1"/>
</dbReference>
<keyword evidence="2" id="KW-0285">Flavoprotein</keyword>
<feature type="disulfide bond" description="Redox-active" evidence="5">
    <location>
        <begin position="42"/>
        <end position="47"/>
    </location>
</feature>
<organism evidence="6 7">
    <name type="scientific">Rhodococcus ruber</name>
    <dbReference type="NCBI Taxonomy" id="1830"/>
    <lineage>
        <taxon>Bacteria</taxon>
        <taxon>Bacillati</taxon>
        <taxon>Actinomycetota</taxon>
        <taxon>Actinomycetes</taxon>
        <taxon>Mycobacteriales</taxon>
        <taxon>Nocardiaceae</taxon>
        <taxon>Rhodococcus</taxon>
    </lineage>
</organism>
<reference evidence="6 7" key="1">
    <citation type="journal article" date="2014" name="Genome Announc.">
        <title>Draft Genome Sequence of Propane- and Butane-Oxidizing Actinobacterium Rhodococcus ruber IEGM 231.</title>
        <authorList>
            <person name="Ivshina I.B."/>
            <person name="Kuyukina M.S."/>
            <person name="Krivoruchko A.V."/>
            <person name="Barbe V."/>
            <person name="Fischer C."/>
        </authorList>
    </citation>
    <scope>NUCLEOTIDE SEQUENCE [LARGE SCALE GENOMIC DNA]</scope>
</reference>
<evidence type="ECO:0000256" key="1">
    <source>
        <dbReference type="ARBA" id="ARBA00007532"/>
    </source>
</evidence>
<comment type="similarity">
    <text evidence="1">Belongs to the class-I pyridine nucleotide-disulfide oxidoreductase family.</text>
</comment>
<proteinExistence type="inferred from homology"/>
<dbReference type="Proteomes" id="UP000042997">
    <property type="component" value="Unassembled WGS sequence"/>
</dbReference>
<dbReference type="InterPro" id="IPR016156">
    <property type="entry name" value="FAD/NAD-linked_Rdtase_dimer_sf"/>
</dbReference>
<accession>A0A098BMZ7</accession>